<evidence type="ECO:0000313" key="3">
    <source>
        <dbReference type="EMBL" id="VFU01665.1"/>
    </source>
</evidence>
<evidence type="ECO:0000256" key="1">
    <source>
        <dbReference type="SAM" id="SignalP"/>
    </source>
</evidence>
<dbReference type="EMBL" id="CAADRA010007506">
    <property type="protein sequence ID" value="VFU01665.1"/>
    <property type="molecule type" value="Genomic_DNA"/>
</dbReference>
<dbReference type="EMBL" id="VJMH01007480">
    <property type="protein sequence ID" value="KAF0682899.1"/>
    <property type="molecule type" value="Genomic_DNA"/>
</dbReference>
<accession>A0A485LS26</accession>
<gene>
    <name evidence="3" type="primary">Aste57867_25034</name>
    <name evidence="2" type="ORF">As57867_024956</name>
    <name evidence="3" type="ORF">ASTE57867_25034</name>
</gene>
<reference evidence="3 4" key="1">
    <citation type="submission" date="2019-03" db="EMBL/GenBank/DDBJ databases">
        <authorList>
            <person name="Gaulin E."/>
            <person name="Dumas B."/>
        </authorList>
    </citation>
    <scope>NUCLEOTIDE SEQUENCE [LARGE SCALE GENOMIC DNA]</scope>
    <source>
        <strain evidence="3">CBS 568.67</strain>
    </source>
</reference>
<proteinExistence type="predicted"/>
<feature type="chain" id="PRO_5036116627" evidence="1">
    <location>
        <begin position="24"/>
        <end position="1875"/>
    </location>
</feature>
<feature type="signal peptide" evidence="1">
    <location>
        <begin position="1"/>
        <end position="23"/>
    </location>
</feature>
<protein>
    <submittedName>
        <fullName evidence="3">Aste57867_25034 protein</fullName>
    </submittedName>
</protein>
<dbReference type="Proteomes" id="UP000332933">
    <property type="component" value="Unassembled WGS sequence"/>
</dbReference>
<evidence type="ECO:0000313" key="2">
    <source>
        <dbReference type="EMBL" id="KAF0682899.1"/>
    </source>
</evidence>
<organism evidence="3 4">
    <name type="scientific">Aphanomyces stellatus</name>
    <dbReference type="NCBI Taxonomy" id="120398"/>
    <lineage>
        <taxon>Eukaryota</taxon>
        <taxon>Sar</taxon>
        <taxon>Stramenopiles</taxon>
        <taxon>Oomycota</taxon>
        <taxon>Saprolegniomycetes</taxon>
        <taxon>Saprolegniales</taxon>
        <taxon>Verrucalvaceae</taxon>
        <taxon>Aphanomyces</taxon>
    </lineage>
</organism>
<sequence>MRLPLAAWIMAAAAAFLLQDVAGDTTVPLTPSGDVVGLPEISLSTFDACTSNGTTVVAPPTLPPATYNISIELGQPYLSFNTLSPQTFLTILGMFTQLPQSSIAIANVRTNATKPTKFASIVLDVVFSLNAAWSCNSGTMSMGNLYGDGTPATVLPLCLQAFPCSPNCSAQLLTPFDVQRQAIWTALTAPTSIPAVGSSSPVLFATSRQLFNAGAPLAPFSPMTVSETPSPVYELVVDPYVTLRVAVTSPLPINGPTKLQLKYALVGALAARSWMVSMQDIAIRQIMALPYRTYLQANAYLILVDIGDAYALARDAVTEIFREDFYTWRQAIQSNVPTLRVLAMAMDDVNTYAAVSTMGQVPPSSFLNVKLGCTVPTSDVQRAIPILYNAIKTAITIMNLPPNGLQFNDFYGTAPFISPIDGMVPTLSSVQLQLMGSPTIDVTSATFLRYIQLGLIDSPLYCSTPPKLAYVTTPPVPYVAIVFCEWSFVMYDAFLPHLTKQAFVATIAPLGIKASDIVTVPQLIYGPTGVRVNFYMTKATAAQLAGLSLYIPSSTAWTTQVNASVLTNVNNTVLIGVSVQPGWPTISNPTYPGVAADTIAYGCGTLQTVTFVRPPKKYQYLSLTYPSGNLWAYAPYVQLTITSTFSLDAIYLDHMTMRSPVTMLNNPSLVAPIVGGNGQTTYWTFYSTPTNKPINTVQFCLHLKQVYKSARHAPLIVCIESLPTKGTQVTVEQIDPTKITATYQINSPTNNIQLTIQDPSTPSYHNPYTTCAQCQSYFQTCRNSATCREQVMGCLQRTKQFTFNGVTYGWETALFEAMVASGPNFTSPIDAMGGFNSCFQSSTAAMNYSKAIYRAWGVYTQGLVCANYQCPLGPQKIPITAPLEPFLNYYGYYVYDTMPGGTVWPVTLTYTRGNLVATFPNYSPTTSAAQLQSFIQSTFYSNIDPSIAPVVYAQQSVIQYVNVHAFVEPLPTLTTWTRSVGSPQMFVYPSNYFPLDYQSQQYPMSFNFMTSYGYGCPKLNWKNPIQFSPSMTYPGFLNLTLEMQVDAFLRAFFYDELSTCLGSIPASTMETEIIGVFQDSHCANFLAFDWNSVQWNTTTSTQDMYNTTLCPLVATQGKYCLQNVLLPALDRMMLQSGGCCDPFLQKVAQDFNSTPRRFIMTAFNLLFDTACATTFCQGVAQTCGFSALRNLTSPWIENVLTLFQLNNSQACAALAGGAITTLTNQTRAVYNKTCPLGGCGQYWDALFTWVASLPITSSYPTVGFQLSDLFTKSVDGPKLMGFWDSLMVRWHATGLKWPILDAWTVLFYSNVDYIYTNWLNGRRYHVSTGFSSQCNASNTTMAASGWICIPPPPVTIPGSTLPVVSPGYYLVRQTPTLQCVASTSSAGDCAYFQALDLCNGAQVLPSTRLVSCDAPSLANASLWCGNTLLLLASSWQCITSSAASLPVVAIRLNSSTMDVECMRSSDGQGDCLAFTSTMACQIQLGLPNATLQSALACGNDYAALTGHQGYFEPGHWCTIGMQLFNLTYSNAWPLWRCTPQTASTSRTPCRLNSNSDVECWAADHHSVKALSSLAACTSAIPPFAALLSPLLPLSCGRMHMSAYDSAAYSSPTHWCTYIRTLWNITLTPSPYVCTAVSNPPFAVIAARRNENRDVQCYAVNGTCVTFPSLNACQNTSIDATQSPVTCSDYTNRSNWCYVAAIAIDARNSAGLVQPVGTLNATRLFPLHDANDLTDWATSAFPYGWYGSVFWRFDGSMYRGSIASNNTGNATSPPTFNNGSTANLTTNGTTNAYPNQAMIVAPSSDDFVVPSSANWGFEKTRCILNIPSVGNLFCRGIGSDEWNAVMSCITFNPTTGAITNTTAFSGQLGQWYQYIF</sequence>
<keyword evidence="4" id="KW-1185">Reference proteome</keyword>
<evidence type="ECO:0000313" key="4">
    <source>
        <dbReference type="Proteomes" id="UP000332933"/>
    </source>
</evidence>
<dbReference type="OrthoDB" id="79124at2759"/>
<name>A0A485LS26_9STRA</name>
<keyword evidence="1" id="KW-0732">Signal</keyword>
<reference evidence="2" key="2">
    <citation type="submission" date="2019-06" db="EMBL/GenBank/DDBJ databases">
        <title>Genomics analysis of Aphanomyces spp. identifies a new class of oomycete effector associated with host adaptation.</title>
        <authorList>
            <person name="Gaulin E."/>
        </authorList>
    </citation>
    <scope>NUCLEOTIDE SEQUENCE</scope>
    <source>
        <strain evidence="2">CBS 578.67</strain>
    </source>
</reference>